<dbReference type="InterPro" id="IPR011333">
    <property type="entry name" value="SKP1/BTB/POZ_sf"/>
</dbReference>
<dbReference type="SMART" id="SM01025">
    <property type="entry name" value="BEN"/>
    <property type="match status" value="1"/>
</dbReference>
<feature type="domain" description="BEN" evidence="7">
    <location>
        <begin position="320"/>
        <end position="417"/>
    </location>
</feature>
<evidence type="ECO:0000259" key="7">
    <source>
        <dbReference type="PROSITE" id="PS51457"/>
    </source>
</evidence>
<dbReference type="OMA" id="PPETNAC"/>
<organism evidence="8 9">
    <name type="scientific">Callorhinchus milii</name>
    <name type="common">Ghost shark</name>
    <dbReference type="NCBI Taxonomy" id="7868"/>
    <lineage>
        <taxon>Eukaryota</taxon>
        <taxon>Metazoa</taxon>
        <taxon>Chordata</taxon>
        <taxon>Craniata</taxon>
        <taxon>Vertebrata</taxon>
        <taxon>Chondrichthyes</taxon>
        <taxon>Holocephali</taxon>
        <taxon>Chimaeriformes</taxon>
        <taxon>Callorhinchidae</taxon>
        <taxon>Callorhinchus</taxon>
    </lineage>
</organism>
<feature type="domain" description="BTB" evidence="6">
    <location>
        <begin position="30"/>
        <end position="94"/>
    </location>
</feature>
<dbReference type="InParanoid" id="A0A4W3GUW1"/>
<name>A0A4W3GUW1_CALMI</name>
<evidence type="ECO:0000256" key="2">
    <source>
        <dbReference type="ARBA" id="ARBA00022499"/>
    </source>
</evidence>
<comment type="subcellular location">
    <subcellularLocation>
        <location evidence="1">Nucleus</location>
    </subcellularLocation>
</comment>
<reference evidence="9" key="3">
    <citation type="journal article" date="2014" name="Nature">
        <title>Elephant shark genome provides unique insights into gnathostome evolution.</title>
        <authorList>
            <consortium name="International Elephant Shark Genome Sequencing Consortium"/>
            <person name="Venkatesh B."/>
            <person name="Lee A.P."/>
            <person name="Ravi V."/>
            <person name="Maurya A.K."/>
            <person name="Lian M.M."/>
            <person name="Swann J.B."/>
            <person name="Ohta Y."/>
            <person name="Flajnik M.F."/>
            <person name="Sutoh Y."/>
            <person name="Kasahara M."/>
            <person name="Hoon S."/>
            <person name="Gangu V."/>
            <person name="Roy S.W."/>
            <person name="Irimia M."/>
            <person name="Korzh V."/>
            <person name="Kondrychyn I."/>
            <person name="Lim Z.W."/>
            <person name="Tay B.H."/>
            <person name="Tohari S."/>
            <person name="Kong K.W."/>
            <person name="Ho S."/>
            <person name="Lorente-Galdos B."/>
            <person name="Quilez J."/>
            <person name="Marques-Bonet T."/>
            <person name="Raney B.J."/>
            <person name="Ingham P.W."/>
            <person name="Tay A."/>
            <person name="Hillier L.W."/>
            <person name="Minx P."/>
            <person name="Boehm T."/>
            <person name="Wilson R.K."/>
            <person name="Brenner S."/>
            <person name="Warren W.C."/>
        </authorList>
    </citation>
    <scope>NUCLEOTIDE SEQUENCE [LARGE SCALE GENOMIC DNA]</scope>
</reference>
<reference evidence="9" key="1">
    <citation type="journal article" date="2006" name="Science">
        <title>Ancient noncoding elements conserved in the human genome.</title>
        <authorList>
            <person name="Venkatesh B."/>
            <person name="Kirkness E.F."/>
            <person name="Loh Y.H."/>
            <person name="Halpern A.L."/>
            <person name="Lee A.P."/>
            <person name="Johnson J."/>
            <person name="Dandona N."/>
            <person name="Viswanathan L.D."/>
            <person name="Tay A."/>
            <person name="Venter J.C."/>
            <person name="Strausberg R.L."/>
            <person name="Brenner S."/>
        </authorList>
    </citation>
    <scope>NUCLEOTIDE SEQUENCE [LARGE SCALE GENOMIC DNA]</scope>
</reference>
<dbReference type="SMART" id="SM00225">
    <property type="entry name" value="BTB"/>
    <property type="match status" value="1"/>
</dbReference>
<feature type="region of interest" description="Disordered" evidence="5">
    <location>
        <begin position="446"/>
        <end position="465"/>
    </location>
</feature>
<reference evidence="8" key="4">
    <citation type="submission" date="2025-08" db="UniProtKB">
        <authorList>
            <consortium name="Ensembl"/>
        </authorList>
    </citation>
    <scope>IDENTIFICATION</scope>
</reference>
<dbReference type="GO" id="GO:0000981">
    <property type="term" value="F:DNA-binding transcription factor activity, RNA polymerase II-specific"/>
    <property type="evidence" value="ECO:0007669"/>
    <property type="project" value="TreeGrafter"/>
</dbReference>
<dbReference type="Pfam" id="PF00651">
    <property type="entry name" value="BTB"/>
    <property type="match status" value="1"/>
</dbReference>
<keyword evidence="3" id="KW-0832">Ubl conjugation</keyword>
<protein>
    <submittedName>
        <fullName evidence="8">Nucleus accumbens-associated protein 1-like</fullName>
    </submittedName>
</protein>
<proteinExistence type="predicted"/>
<dbReference type="PANTHER" id="PTHR46105">
    <property type="entry name" value="AGAP004733-PA"/>
    <property type="match status" value="1"/>
</dbReference>
<dbReference type="PANTHER" id="PTHR46105:SF3">
    <property type="entry name" value="NUCLEUS ACCUMBENS-ASSOCIATED PROTEIN 1"/>
    <property type="match status" value="1"/>
</dbReference>
<sequence>MAQSLQLEIVNFGNTVLECLNEQRQQGLYCDVSVLVKGQTFKAHRSVLAANSGYFRELFTGNNRNVFELPGAVHPQSFQNILTFCYTGRLCMTAGEQFVLMYTAGFLQIQRIMEKGTELLSKVSSPRCDSQGLIAEEPPSEPHSPSPAGGQGMGIPLLSRIKVELGDRELGAPGKRGSEVGYPGGKLARLGGFEGPCGVGVSTPHQLPDLSSPGAGSLQHSDSPFSYQNEEEEEEECLEDMSEEQYAQMCSMYNSANGTHAVAPERVEAVADHTEGRARLRIRHDLAMLPPDLINQIGHRCHHRLYVEGDPSEKLELVAGTAVYISRAQLMNCHICAGTRHKVLLRRLLAAFFDRNTLANSCGTGIRSSLCDPSRKPLDSRILNAIKVYSQNFAPNFKESEMNAIAADMCTNARRVVRKHWIPKLKLMLSEGEGVYRSVITDLAGGSLPEGTPSHHDTELPGPGHRYEPVSHDPLGMVNIGPGHRYDSGAHDGGGGMTGR</sequence>
<evidence type="ECO:0000256" key="1">
    <source>
        <dbReference type="ARBA" id="ARBA00004123"/>
    </source>
</evidence>
<dbReference type="PROSITE" id="PS51457">
    <property type="entry name" value="BEN"/>
    <property type="match status" value="1"/>
</dbReference>
<dbReference type="Proteomes" id="UP000314986">
    <property type="component" value="Unassembled WGS sequence"/>
</dbReference>
<keyword evidence="9" id="KW-1185">Reference proteome</keyword>
<evidence type="ECO:0000256" key="5">
    <source>
        <dbReference type="SAM" id="MobiDB-lite"/>
    </source>
</evidence>
<dbReference type="PROSITE" id="PS50097">
    <property type="entry name" value="BTB"/>
    <property type="match status" value="1"/>
</dbReference>
<dbReference type="InterPro" id="IPR018379">
    <property type="entry name" value="BEN_domain"/>
</dbReference>
<evidence type="ECO:0000259" key="6">
    <source>
        <dbReference type="PROSITE" id="PS50097"/>
    </source>
</evidence>
<dbReference type="AlphaFoldDB" id="A0A4W3GUW1"/>
<accession>A0A4W3GUW1</accession>
<evidence type="ECO:0000313" key="9">
    <source>
        <dbReference type="Proteomes" id="UP000314986"/>
    </source>
</evidence>
<dbReference type="Gene3D" id="1.10.10.2590">
    <property type="entry name" value="BEN domain"/>
    <property type="match status" value="1"/>
</dbReference>
<feature type="region of interest" description="Disordered" evidence="5">
    <location>
        <begin position="130"/>
        <end position="152"/>
    </location>
</feature>
<evidence type="ECO:0000256" key="3">
    <source>
        <dbReference type="ARBA" id="ARBA00022843"/>
    </source>
</evidence>
<feature type="compositionally biased region" description="Basic and acidic residues" evidence="5">
    <location>
        <begin position="453"/>
        <end position="465"/>
    </location>
</feature>
<reference evidence="8" key="5">
    <citation type="submission" date="2025-09" db="UniProtKB">
        <authorList>
            <consortium name="Ensembl"/>
        </authorList>
    </citation>
    <scope>IDENTIFICATION</scope>
</reference>
<keyword evidence="2" id="KW-1017">Isopeptide bond</keyword>
<dbReference type="FunFam" id="3.30.710.10:FF:000009">
    <property type="entry name" value="Zinc finger and BTB domain-containing 37"/>
    <property type="match status" value="1"/>
</dbReference>
<evidence type="ECO:0000313" key="8">
    <source>
        <dbReference type="Ensembl" id="ENSCMIP00000008048.1"/>
    </source>
</evidence>
<reference evidence="9" key="2">
    <citation type="journal article" date="2007" name="PLoS Biol.">
        <title>Survey sequencing and comparative analysis of the elephant shark (Callorhinchus milii) genome.</title>
        <authorList>
            <person name="Venkatesh B."/>
            <person name="Kirkness E.F."/>
            <person name="Loh Y.H."/>
            <person name="Halpern A.L."/>
            <person name="Lee A.P."/>
            <person name="Johnson J."/>
            <person name="Dandona N."/>
            <person name="Viswanathan L.D."/>
            <person name="Tay A."/>
            <person name="Venter J.C."/>
            <person name="Strausberg R.L."/>
            <person name="Brenner S."/>
        </authorList>
    </citation>
    <scope>NUCLEOTIDE SEQUENCE [LARGE SCALE GENOMIC DNA]</scope>
</reference>
<dbReference type="GO" id="GO:0005634">
    <property type="term" value="C:nucleus"/>
    <property type="evidence" value="ECO:0007669"/>
    <property type="project" value="UniProtKB-SubCell"/>
</dbReference>
<dbReference type="SUPFAM" id="SSF54695">
    <property type="entry name" value="POZ domain"/>
    <property type="match status" value="1"/>
</dbReference>
<keyword evidence="4" id="KW-0539">Nucleus</keyword>
<dbReference type="GO" id="GO:0000978">
    <property type="term" value="F:RNA polymerase II cis-regulatory region sequence-specific DNA binding"/>
    <property type="evidence" value="ECO:0007669"/>
    <property type="project" value="TreeGrafter"/>
</dbReference>
<dbReference type="InterPro" id="IPR000210">
    <property type="entry name" value="BTB/POZ_dom"/>
</dbReference>
<dbReference type="InterPro" id="IPR050457">
    <property type="entry name" value="ZnFinger_BTB_dom_contain"/>
</dbReference>
<evidence type="ECO:0000256" key="4">
    <source>
        <dbReference type="ARBA" id="ARBA00023242"/>
    </source>
</evidence>
<dbReference type="Ensembl" id="ENSCMIT00000008280.1">
    <property type="protein sequence ID" value="ENSCMIP00000008048.1"/>
    <property type="gene ID" value="ENSCMIG00000004344.1"/>
</dbReference>
<dbReference type="Pfam" id="PF10523">
    <property type="entry name" value="BEN"/>
    <property type="match status" value="1"/>
</dbReference>
<dbReference type="Gene3D" id="3.30.710.10">
    <property type="entry name" value="Potassium Channel Kv1.1, Chain A"/>
    <property type="match status" value="1"/>
</dbReference>
<dbReference type="GeneTree" id="ENSGT00940000159327"/>